<dbReference type="AlphaFoldDB" id="A0A931HW87"/>
<evidence type="ECO:0000313" key="1">
    <source>
        <dbReference type="EMBL" id="MBH0230291.1"/>
    </source>
</evidence>
<reference evidence="1 2" key="1">
    <citation type="journal article" date="2005" name="Int. J. Syst. Evol. Microbiol.">
        <title>Halobacillus yeomjeoni sp. nov., isolated from a marine solar saltern in Korea.</title>
        <authorList>
            <person name="Yoon J.H."/>
            <person name="Kang S.J."/>
            <person name="Lee C.H."/>
            <person name="Oh H.W."/>
            <person name="Oh T.K."/>
        </authorList>
    </citation>
    <scope>NUCLEOTIDE SEQUENCE [LARGE SCALE GENOMIC DNA]</scope>
    <source>
        <strain evidence="1 2">KCTC 3957</strain>
    </source>
</reference>
<dbReference type="EMBL" id="JADZSC010000002">
    <property type="protein sequence ID" value="MBH0230291.1"/>
    <property type="molecule type" value="Genomic_DNA"/>
</dbReference>
<proteinExistence type="predicted"/>
<accession>A0A931HW87</accession>
<organism evidence="1 2">
    <name type="scientific">Halobacillus yeomjeoni</name>
    <dbReference type="NCBI Taxonomy" id="311194"/>
    <lineage>
        <taxon>Bacteria</taxon>
        <taxon>Bacillati</taxon>
        <taxon>Bacillota</taxon>
        <taxon>Bacilli</taxon>
        <taxon>Bacillales</taxon>
        <taxon>Bacillaceae</taxon>
        <taxon>Halobacillus</taxon>
    </lineage>
</organism>
<dbReference type="Proteomes" id="UP000614490">
    <property type="component" value="Unassembled WGS sequence"/>
</dbReference>
<keyword evidence="2" id="KW-1185">Reference proteome</keyword>
<protein>
    <submittedName>
        <fullName evidence="1">Uncharacterized protein</fullName>
    </submittedName>
</protein>
<sequence length="58" mass="6884">MPEFKAGQSVRQKPLTHEHQFADLFAREGFFLDGIPLDELRKHVRSTKKYRKAKKQRS</sequence>
<gene>
    <name evidence="1" type="ORF">H0267_08715</name>
</gene>
<comment type="caution">
    <text evidence="1">The sequence shown here is derived from an EMBL/GenBank/DDBJ whole genome shotgun (WGS) entry which is preliminary data.</text>
</comment>
<name>A0A931HW87_9BACI</name>
<dbReference type="RefSeq" id="WP_197316935.1">
    <property type="nucleotide sequence ID" value="NZ_JADZSC010000002.1"/>
</dbReference>
<evidence type="ECO:0000313" key="2">
    <source>
        <dbReference type="Proteomes" id="UP000614490"/>
    </source>
</evidence>